<name>A0A9X3SN54_9ACTN</name>
<comment type="caution">
    <text evidence="2">The sequence shown here is derived from an EMBL/GenBank/DDBJ whole genome shotgun (WGS) entry which is preliminary data.</text>
</comment>
<evidence type="ECO:0000256" key="1">
    <source>
        <dbReference type="SAM" id="MobiDB-lite"/>
    </source>
</evidence>
<accession>A0A9X3SN54</accession>
<evidence type="ECO:0000313" key="2">
    <source>
        <dbReference type="EMBL" id="MDA0564851.1"/>
    </source>
</evidence>
<sequence length="207" mass="21311">MTSTAVRADITTHLRALTAPASAAEIAAALGRARSTVTAALRDLEQAGQAVRTPGGYDHGRRQPDLWEAARSDDPVEASKAVLADDAPAPDNGVGVAPTHASAAGSETDAARGAAVETPTTPEPGVAPQTPVALNPVTKTARLEPGALREMVRAILHASPGKEFSPIEISHLLRGRSVGAIQNALARLVRDGQAVLTCEAPRRYSAA</sequence>
<dbReference type="RefSeq" id="WP_270072123.1">
    <property type="nucleotide sequence ID" value="NZ_JAJAQC010000015.1"/>
</dbReference>
<dbReference type="InterPro" id="IPR036390">
    <property type="entry name" value="WH_DNA-bd_sf"/>
</dbReference>
<reference evidence="2" key="1">
    <citation type="submission" date="2021-10" db="EMBL/GenBank/DDBJ databases">
        <title>Streptomonospora sp. nov., isolated from mangrove soil.</title>
        <authorList>
            <person name="Chen X."/>
            <person name="Ge X."/>
            <person name="Liu W."/>
        </authorList>
    </citation>
    <scope>NUCLEOTIDE SEQUENCE</scope>
    <source>
        <strain evidence="2">S1-112</strain>
    </source>
</reference>
<dbReference type="Proteomes" id="UP001140076">
    <property type="component" value="Unassembled WGS sequence"/>
</dbReference>
<evidence type="ECO:0000313" key="3">
    <source>
        <dbReference type="Proteomes" id="UP001140076"/>
    </source>
</evidence>
<keyword evidence="3" id="KW-1185">Reference proteome</keyword>
<dbReference type="InterPro" id="IPR036388">
    <property type="entry name" value="WH-like_DNA-bd_sf"/>
</dbReference>
<dbReference type="EMBL" id="JAJAQC010000015">
    <property type="protein sequence ID" value="MDA0564851.1"/>
    <property type="molecule type" value="Genomic_DNA"/>
</dbReference>
<dbReference type="AlphaFoldDB" id="A0A9X3SN54"/>
<feature type="region of interest" description="Disordered" evidence="1">
    <location>
        <begin position="85"/>
        <end position="130"/>
    </location>
</feature>
<organism evidence="2 3">
    <name type="scientific">Streptomonospora mangrovi</name>
    <dbReference type="NCBI Taxonomy" id="2883123"/>
    <lineage>
        <taxon>Bacteria</taxon>
        <taxon>Bacillati</taxon>
        <taxon>Actinomycetota</taxon>
        <taxon>Actinomycetes</taxon>
        <taxon>Streptosporangiales</taxon>
        <taxon>Nocardiopsidaceae</taxon>
        <taxon>Streptomonospora</taxon>
    </lineage>
</organism>
<gene>
    <name evidence="2" type="ORF">LG943_11025</name>
</gene>
<dbReference type="Gene3D" id="1.10.10.10">
    <property type="entry name" value="Winged helix-like DNA-binding domain superfamily/Winged helix DNA-binding domain"/>
    <property type="match status" value="1"/>
</dbReference>
<proteinExistence type="predicted"/>
<dbReference type="SUPFAM" id="SSF46785">
    <property type="entry name" value="Winged helix' DNA-binding domain"/>
    <property type="match status" value="1"/>
</dbReference>
<protein>
    <submittedName>
        <fullName evidence="2">Transcriptional regulator</fullName>
    </submittedName>
</protein>